<dbReference type="CDD" id="cd09535">
    <property type="entry name" value="SAM_BOI-like_fungal"/>
    <property type="match status" value="1"/>
</dbReference>
<dbReference type="InterPro" id="IPR001452">
    <property type="entry name" value="SH3_domain"/>
</dbReference>
<feature type="region of interest" description="Disordered" evidence="5">
    <location>
        <begin position="554"/>
        <end position="830"/>
    </location>
</feature>
<keyword evidence="1 4" id="KW-0728">SH3 domain</keyword>
<dbReference type="SUPFAM" id="SSF50044">
    <property type="entry name" value="SH3-domain"/>
    <property type="match status" value="1"/>
</dbReference>
<dbReference type="Gene3D" id="1.10.418.10">
    <property type="entry name" value="Calponin-like domain"/>
    <property type="match status" value="1"/>
</dbReference>
<feature type="domain" description="Calponin-homology (CH)" evidence="8">
    <location>
        <begin position="1031"/>
        <end position="1138"/>
    </location>
</feature>
<dbReference type="GO" id="GO:0007032">
    <property type="term" value="P:endosome organization"/>
    <property type="evidence" value="ECO:0007669"/>
    <property type="project" value="TreeGrafter"/>
</dbReference>
<dbReference type="EMBL" id="CAJMXA010000031">
    <property type="protein sequence ID" value="CAE6412300.1"/>
    <property type="molecule type" value="Genomic_DNA"/>
</dbReference>
<evidence type="ECO:0000313" key="11">
    <source>
        <dbReference type="Proteomes" id="UP000663853"/>
    </source>
</evidence>
<dbReference type="CDD" id="cd00174">
    <property type="entry name" value="SH3"/>
    <property type="match status" value="1"/>
</dbReference>
<comment type="caution">
    <text evidence="10">The sequence shown here is derived from an EMBL/GenBank/DDBJ whole genome shotgun (WGS) entry which is preliminary data.</text>
</comment>
<accession>A0A8H2WZ40</accession>
<proteinExistence type="predicted"/>
<feature type="compositionally biased region" description="Basic and acidic residues" evidence="5">
    <location>
        <begin position="625"/>
        <end position="647"/>
    </location>
</feature>
<dbReference type="InterPro" id="IPR036028">
    <property type="entry name" value="SH3-like_dom_sf"/>
</dbReference>
<feature type="domain" description="PH" evidence="7">
    <location>
        <begin position="843"/>
        <end position="939"/>
    </location>
</feature>
<dbReference type="AlphaFoldDB" id="A0A8H2WZ40"/>
<feature type="compositionally biased region" description="Acidic residues" evidence="5">
    <location>
        <begin position="133"/>
        <end position="143"/>
    </location>
</feature>
<dbReference type="GO" id="GO:0005802">
    <property type="term" value="C:trans-Golgi network"/>
    <property type="evidence" value="ECO:0007669"/>
    <property type="project" value="TreeGrafter"/>
</dbReference>
<dbReference type="InterPro" id="IPR011993">
    <property type="entry name" value="PH-like_dom_sf"/>
</dbReference>
<dbReference type="InterPro" id="IPR045188">
    <property type="entry name" value="Boi1/Boi2-like"/>
</dbReference>
<evidence type="ECO:0000256" key="3">
    <source>
        <dbReference type="ARBA" id="ARBA00022658"/>
    </source>
</evidence>
<feature type="compositionally biased region" description="Low complexity" evidence="5">
    <location>
        <begin position="325"/>
        <end position="365"/>
    </location>
</feature>
<feature type="compositionally biased region" description="Pro residues" evidence="5">
    <location>
        <begin position="389"/>
        <end position="401"/>
    </location>
</feature>
<feature type="domain" description="SAM" evidence="9">
    <location>
        <begin position="494"/>
        <end position="559"/>
    </location>
</feature>
<dbReference type="GO" id="GO:0005085">
    <property type="term" value="F:guanyl-nucleotide exchange factor activity"/>
    <property type="evidence" value="ECO:0007669"/>
    <property type="project" value="UniProtKB-KW"/>
</dbReference>
<dbReference type="Gene3D" id="2.30.29.30">
    <property type="entry name" value="Pleckstrin-homology domain (PH domain)/Phosphotyrosine-binding domain (PTB)"/>
    <property type="match status" value="1"/>
</dbReference>
<dbReference type="Proteomes" id="UP000663853">
    <property type="component" value="Unassembled WGS sequence"/>
</dbReference>
<dbReference type="GO" id="GO:0005829">
    <property type="term" value="C:cytosol"/>
    <property type="evidence" value="ECO:0007669"/>
    <property type="project" value="GOC"/>
</dbReference>
<dbReference type="GO" id="GO:0005769">
    <property type="term" value="C:early endosome"/>
    <property type="evidence" value="ECO:0007669"/>
    <property type="project" value="TreeGrafter"/>
</dbReference>
<organism evidence="10 11">
    <name type="scientific">Rhizoctonia solani</name>
    <dbReference type="NCBI Taxonomy" id="456999"/>
    <lineage>
        <taxon>Eukaryota</taxon>
        <taxon>Fungi</taxon>
        <taxon>Dikarya</taxon>
        <taxon>Basidiomycota</taxon>
        <taxon>Agaricomycotina</taxon>
        <taxon>Agaricomycetes</taxon>
        <taxon>Cantharellales</taxon>
        <taxon>Ceratobasidiaceae</taxon>
        <taxon>Rhizoctonia</taxon>
    </lineage>
</organism>
<feature type="compositionally biased region" description="Polar residues" evidence="5">
    <location>
        <begin position="120"/>
        <end position="132"/>
    </location>
</feature>
<dbReference type="PROSITE" id="PS50003">
    <property type="entry name" value="PH_DOMAIN"/>
    <property type="match status" value="1"/>
</dbReference>
<dbReference type="SUPFAM" id="SSF50729">
    <property type="entry name" value="PH domain-like"/>
    <property type="match status" value="1"/>
</dbReference>
<dbReference type="Gene3D" id="2.30.30.40">
    <property type="entry name" value="SH3 Domains"/>
    <property type="match status" value="1"/>
</dbReference>
<dbReference type="InterPro" id="IPR001715">
    <property type="entry name" value="CH_dom"/>
</dbReference>
<feature type="compositionally biased region" description="Basic and acidic residues" evidence="5">
    <location>
        <begin position="85"/>
        <end position="95"/>
    </location>
</feature>
<dbReference type="GO" id="GO:0001881">
    <property type="term" value="P:receptor recycling"/>
    <property type="evidence" value="ECO:0007669"/>
    <property type="project" value="TreeGrafter"/>
</dbReference>
<feature type="compositionally biased region" description="Polar residues" evidence="5">
    <location>
        <begin position="457"/>
        <end position="472"/>
    </location>
</feature>
<feature type="region of interest" description="Disordered" evidence="5">
    <location>
        <begin position="64"/>
        <end position="312"/>
    </location>
</feature>
<dbReference type="Pfam" id="PF00169">
    <property type="entry name" value="PH"/>
    <property type="match status" value="1"/>
</dbReference>
<dbReference type="InterPro" id="IPR013761">
    <property type="entry name" value="SAM/pointed_sf"/>
</dbReference>
<evidence type="ECO:0000259" key="8">
    <source>
        <dbReference type="PROSITE" id="PS50021"/>
    </source>
</evidence>
<feature type="compositionally biased region" description="Low complexity" evidence="5">
    <location>
        <begin position="64"/>
        <end position="74"/>
    </location>
</feature>
<feature type="compositionally biased region" description="Basic and acidic residues" evidence="5">
    <location>
        <begin position="688"/>
        <end position="702"/>
    </location>
</feature>
<dbReference type="SMART" id="SM00033">
    <property type="entry name" value="CH"/>
    <property type="match status" value="1"/>
</dbReference>
<dbReference type="GO" id="GO:0055037">
    <property type="term" value="C:recycling endosome"/>
    <property type="evidence" value="ECO:0007669"/>
    <property type="project" value="TreeGrafter"/>
</dbReference>
<dbReference type="InterPro" id="IPR001660">
    <property type="entry name" value="SAM"/>
</dbReference>
<dbReference type="PANTHER" id="PTHR22902:SF27">
    <property type="entry name" value="PLECKSTRIN HOMOLOGY DOMAIN-CONTAINING FAMILY A MEMBER 3"/>
    <property type="match status" value="1"/>
</dbReference>
<feature type="domain" description="SH3" evidence="6">
    <location>
        <begin position="2"/>
        <end position="64"/>
    </location>
</feature>
<evidence type="ECO:0000259" key="9">
    <source>
        <dbReference type="PROSITE" id="PS50105"/>
    </source>
</evidence>
<dbReference type="SMART" id="SM00233">
    <property type="entry name" value="PH"/>
    <property type="match status" value="1"/>
</dbReference>
<feature type="compositionally biased region" description="Polar residues" evidence="5">
    <location>
        <begin position="296"/>
        <end position="311"/>
    </location>
</feature>
<evidence type="ECO:0000259" key="7">
    <source>
        <dbReference type="PROSITE" id="PS50003"/>
    </source>
</evidence>
<dbReference type="SMART" id="SM00454">
    <property type="entry name" value="SAM"/>
    <property type="match status" value="1"/>
</dbReference>
<feature type="region of interest" description="Disordered" evidence="5">
    <location>
        <begin position="995"/>
        <end position="1028"/>
    </location>
</feature>
<reference evidence="10" key="1">
    <citation type="submission" date="2021-01" db="EMBL/GenBank/DDBJ databases">
        <authorList>
            <person name="Kaushik A."/>
        </authorList>
    </citation>
    <scope>NUCLEOTIDE SEQUENCE</scope>
    <source>
        <strain evidence="10">AG6-10EEA</strain>
    </source>
</reference>
<dbReference type="InterPro" id="IPR001849">
    <property type="entry name" value="PH_domain"/>
</dbReference>
<dbReference type="Gene3D" id="1.10.150.50">
    <property type="entry name" value="Transcription Factor, Ets-1"/>
    <property type="match status" value="1"/>
</dbReference>
<dbReference type="InterPro" id="IPR036872">
    <property type="entry name" value="CH_dom_sf"/>
</dbReference>
<evidence type="ECO:0000256" key="4">
    <source>
        <dbReference type="PROSITE-ProRule" id="PRU00192"/>
    </source>
</evidence>
<protein>
    <submittedName>
        <fullName evidence="10">Uncharacterized protein</fullName>
    </submittedName>
</protein>
<dbReference type="Pfam" id="PF00018">
    <property type="entry name" value="SH3_1"/>
    <property type="match status" value="1"/>
</dbReference>
<dbReference type="PROSITE" id="PS50002">
    <property type="entry name" value="SH3"/>
    <property type="match status" value="1"/>
</dbReference>
<evidence type="ECO:0000256" key="2">
    <source>
        <dbReference type="ARBA" id="ARBA00022553"/>
    </source>
</evidence>
<keyword evidence="2" id="KW-0597">Phosphoprotein</keyword>
<evidence type="ECO:0000313" key="10">
    <source>
        <dbReference type="EMBL" id="CAE6412300.1"/>
    </source>
</evidence>
<dbReference type="PROSITE" id="PS50105">
    <property type="entry name" value="SAM_DOMAIN"/>
    <property type="match status" value="1"/>
</dbReference>
<dbReference type="SUPFAM" id="SSF47769">
    <property type="entry name" value="SAM/Pointed domain"/>
    <property type="match status" value="1"/>
</dbReference>
<feature type="compositionally biased region" description="Polar residues" evidence="5">
    <location>
        <begin position="1000"/>
        <end position="1009"/>
    </location>
</feature>
<feature type="compositionally biased region" description="Basic and acidic residues" evidence="5">
    <location>
        <begin position="554"/>
        <end position="570"/>
    </location>
</feature>
<feature type="compositionally biased region" description="Low complexity" evidence="5">
    <location>
        <begin position="151"/>
        <end position="165"/>
    </location>
</feature>
<dbReference type="SUPFAM" id="SSF47576">
    <property type="entry name" value="Calponin-homology domain, CH-domain"/>
    <property type="match status" value="1"/>
</dbReference>
<dbReference type="CDD" id="cd13316">
    <property type="entry name" value="PH_Boi"/>
    <property type="match status" value="1"/>
</dbReference>
<evidence type="ECO:0000259" key="6">
    <source>
        <dbReference type="PROSITE" id="PS50002"/>
    </source>
</evidence>
<sequence>MAAVSYVWAQHDFVPEHDDEIEFRAGDRIEIVERDELYGDGWWQGRVHGKTGLFPEAYTTREPPALAHGGPLHALAEEASDEENERPKEQPRGDEMAATLTDVQAAIEQLGVRGPAGASRSFSFASTRTGGETESEPDADDEDGSWHRNARSALAAAAAKSNSDAPQDWNPPPPIPLEMSDESEDEDDHHIRGNDLIARAQSPAPNGTPLPKSPQYIVPSPSDIDRADSPPLTATAMTFKGRMPPSPPRSQTPRATSPLAMPPTSPKKPLVSRAPSVPPLTDSPEESPVIPPSEPHSTPTELESRPPTSVPFTPAYSLAAALRSASPGIPSNSSIVRSSSPVVRSASPAPAPSTASLPTPITPTLNRSPAPSVLSFTSGRHVDRRSSSPYPPPSGDLPVPPNGTHHTNTSTASIYTPSIAPKELSNPAPTSRKYTGATIGLPSPAASGSGTVPAASLSPTSTRFRQASTGSDAPTPTTPPTVQAPFSQTPATQWTVPQVIAWLQSKGFDSDIQRAFQENDITGDVLIELGGPELKDELGVTAFGKRMRLLKQIGELKREDEKAKQRETEKPVVGSRWSGSSRPASAIGDDEDRLKVKPTGARPTSLVLSPSDGALATRGFWDSARGNKDERGVLSEGESSRKPDITKAKQFFDQSQPTPTTTIKTDTKTDPSEAGSTPISSFPPSPSFKREKWDKEKEKDVKSITGSEGAVSPGHAKKRSIDTSSVTGGARDRLSIFGSALGKGRKPAPRYSATETGSVPPEERSHRSLSRLYMGGGSTRKSKVPPSPGTTSTENEARGFNVPNRSPVIPTRNLSNNPHHSAPAISPVVPDNGAARALDQIGEPDYSGWMRKKGDRYNSWKLRYFVLKGPHLYYLRSRTETKIKGYVNITGYKVIADENANPGRYGFRIVHDTAKPHFFSSEEQVVVREWMKALMKATILRNYNGAMNSFFVENGQEPVFESSGKFGTVGTATSTSGFSGSTGYNQSGTFSRASLAETEQPMSPISNVAPTRPSREMRPRVSKSASTSALSAGEQELVDWVNSKLPPTCPLAEDLAASMSSGLVLFRLAESIKETDSGVSDSVFPQGPGDDRLDGLFKLFDFLLDNDVRIGAVSINDVRNGNTEKIAQLVRALKSWDEKRRASGKTKSSVAAGPWMGMSSY</sequence>
<dbReference type="Pfam" id="PF07647">
    <property type="entry name" value="SAM_2"/>
    <property type="match status" value="1"/>
</dbReference>
<name>A0A8H2WZ40_9AGAM</name>
<keyword evidence="3" id="KW-0344">Guanine-nucleotide releasing factor</keyword>
<dbReference type="GO" id="GO:0042147">
    <property type="term" value="P:retrograde transport, endosome to Golgi"/>
    <property type="evidence" value="ECO:0007669"/>
    <property type="project" value="TreeGrafter"/>
</dbReference>
<feature type="compositionally biased region" description="Polar residues" evidence="5">
    <location>
        <begin position="404"/>
        <end position="416"/>
    </location>
</feature>
<evidence type="ECO:0000256" key="1">
    <source>
        <dbReference type="ARBA" id="ARBA00022443"/>
    </source>
</evidence>
<dbReference type="PROSITE" id="PS50021">
    <property type="entry name" value="CH"/>
    <property type="match status" value="1"/>
</dbReference>
<dbReference type="PANTHER" id="PTHR22902">
    <property type="entry name" value="SESQUIPEDALIAN"/>
    <property type="match status" value="1"/>
</dbReference>
<gene>
    <name evidence="10" type="ORF">RDB_LOCUS2223</name>
</gene>
<feature type="compositionally biased region" description="Polar residues" evidence="5">
    <location>
        <begin position="366"/>
        <end position="378"/>
    </location>
</feature>
<feature type="region of interest" description="Disordered" evidence="5">
    <location>
        <begin position="325"/>
        <end position="490"/>
    </location>
</feature>
<dbReference type="SMART" id="SM00326">
    <property type="entry name" value="SH3"/>
    <property type="match status" value="1"/>
</dbReference>
<evidence type="ECO:0000256" key="5">
    <source>
        <dbReference type="SAM" id="MobiDB-lite"/>
    </source>
</evidence>